<keyword evidence="1 8" id="KW-0540">Nuclease</keyword>
<dbReference type="RefSeq" id="WP_166322133.1">
    <property type="nucleotide sequence ID" value="NZ_CP049934.1"/>
</dbReference>
<dbReference type="InterPro" id="IPR042211">
    <property type="entry name" value="CRISPR-assoc_Cas1_N"/>
</dbReference>
<gene>
    <name evidence="10" type="primary">cas1e</name>
    <name evidence="8" type="synonym">cas1</name>
    <name evidence="10" type="ORF">G7067_03905</name>
</gene>
<dbReference type="GO" id="GO:0043571">
    <property type="term" value="P:maintenance of CRISPR repeat elements"/>
    <property type="evidence" value="ECO:0007669"/>
    <property type="project" value="UniProtKB-UniRule"/>
</dbReference>
<keyword evidence="3 8" id="KW-0255">Endonuclease</keyword>
<feature type="binding site" evidence="8">
    <location>
        <position position="146"/>
    </location>
    <ligand>
        <name>Mn(2+)</name>
        <dbReference type="ChEBI" id="CHEBI:29035"/>
    </ligand>
</feature>
<comment type="function">
    <text evidence="8">CRISPR (clustered regularly interspaced short palindromic repeat), is an adaptive immune system that provides protection against mobile genetic elements (viruses, transposable elements and conjugative plasmids). CRISPR clusters contain spacers, sequences complementary to antecedent mobile elements, and target invading nucleic acids. CRISPR clusters are transcribed and processed into CRISPR RNA (crRNA). Acts as a dsDNA endonuclease. Involved in the integration of spacer DNA into the CRISPR cassette.</text>
</comment>
<dbReference type="PANTHER" id="PTHR34353">
    <property type="entry name" value="CRISPR-ASSOCIATED ENDONUCLEASE CAS1 1"/>
    <property type="match status" value="1"/>
</dbReference>
<evidence type="ECO:0000256" key="8">
    <source>
        <dbReference type="HAMAP-Rule" id="MF_01470"/>
    </source>
</evidence>
<dbReference type="KEGG" id="lins:G7067_03905"/>
<feature type="binding site" evidence="8">
    <location>
        <position position="226"/>
    </location>
    <ligand>
        <name>Mn(2+)</name>
        <dbReference type="ChEBI" id="CHEBI:29035"/>
    </ligand>
</feature>
<feature type="region of interest" description="Disordered" evidence="9">
    <location>
        <begin position="288"/>
        <end position="327"/>
    </location>
</feature>
<dbReference type="CDD" id="cd09719">
    <property type="entry name" value="Cas1_I-E"/>
    <property type="match status" value="1"/>
</dbReference>
<accession>A0A6G8FH09</accession>
<evidence type="ECO:0000256" key="3">
    <source>
        <dbReference type="ARBA" id="ARBA00022759"/>
    </source>
</evidence>
<dbReference type="GO" id="GO:0046872">
    <property type="term" value="F:metal ion binding"/>
    <property type="evidence" value="ECO:0007669"/>
    <property type="project" value="UniProtKB-UniRule"/>
</dbReference>
<dbReference type="HAMAP" id="MF_01470">
    <property type="entry name" value="Cas1"/>
    <property type="match status" value="1"/>
</dbReference>
<comment type="cofactor">
    <cofactor evidence="8">
        <name>Mg(2+)</name>
        <dbReference type="ChEBI" id="CHEBI:18420"/>
    </cofactor>
    <cofactor evidence="8">
        <name>Mn(2+)</name>
        <dbReference type="ChEBI" id="CHEBI:29035"/>
    </cofactor>
</comment>
<evidence type="ECO:0000256" key="9">
    <source>
        <dbReference type="SAM" id="MobiDB-lite"/>
    </source>
</evidence>
<feature type="compositionally biased region" description="Low complexity" evidence="9">
    <location>
        <begin position="288"/>
        <end position="300"/>
    </location>
</feature>
<dbReference type="NCBIfam" id="TIGR00287">
    <property type="entry name" value="cas1"/>
    <property type="match status" value="1"/>
</dbReference>
<evidence type="ECO:0000313" key="10">
    <source>
        <dbReference type="EMBL" id="QIM15750.1"/>
    </source>
</evidence>
<dbReference type="InterPro" id="IPR033641">
    <property type="entry name" value="Cas1_I-E"/>
</dbReference>
<dbReference type="InterPro" id="IPR019851">
    <property type="entry name" value="CRISPR-assoc_Cas1_ECOLI"/>
</dbReference>
<evidence type="ECO:0000256" key="1">
    <source>
        <dbReference type="ARBA" id="ARBA00022722"/>
    </source>
</evidence>
<comment type="similarity">
    <text evidence="8">Belongs to the CRISPR-associated endonuclease Cas1 family.</text>
</comment>
<dbReference type="Proteomes" id="UP000501387">
    <property type="component" value="Chromosome"/>
</dbReference>
<reference evidence="10 11" key="1">
    <citation type="submission" date="2020-03" db="EMBL/GenBank/DDBJ databases">
        <title>Leucobacter sp. nov., isolated from beetles.</title>
        <authorList>
            <person name="Hyun D.-W."/>
            <person name="Bae J.-W."/>
        </authorList>
    </citation>
    <scope>NUCLEOTIDE SEQUENCE [LARGE SCALE GENOMIC DNA]</scope>
    <source>
        <strain evidence="10 11">HDW9B</strain>
    </source>
</reference>
<protein>
    <recommendedName>
        <fullName evidence="8">CRISPR-associated endonuclease Cas1</fullName>
        <ecNumber evidence="8">3.1.-.-</ecNumber>
    </recommendedName>
</protein>
<keyword evidence="5 8" id="KW-0460">Magnesium</keyword>
<dbReference type="InterPro" id="IPR042206">
    <property type="entry name" value="CRISPR-assoc_Cas1_C"/>
</dbReference>
<keyword evidence="2 8" id="KW-0479">Metal-binding</keyword>
<dbReference type="EMBL" id="CP049934">
    <property type="protein sequence ID" value="QIM15750.1"/>
    <property type="molecule type" value="Genomic_DNA"/>
</dbReference>
<evidence type="ECO:0000256" key="5">
    <source>
        <dbReference type="ARBA" id="ARBA00022842"/>
    </source>
</evidence>
<keyword evidence="7 8" id="KW-0238">DNA-binding</keyword>
<comment type="subunit">
    <text evidence="8">Homodimer, forms a heterotetramer with a Cas2 homodimer.</text>
</comment>
<dbReference type="Pfam" id="PF01867">
    <property type="entry name" value="Cas_Cas1"/>
    <property type="match status" value="2"/>
</dbReference>
<dbReference type="PANTHER" id="PTHR34353:SF3">
    <property type="entry name" value="CRISPR-ASSOCIATED ENDONUCLEASE CAS1"/>
    <property type="match status" value="1"/>
</dbReference>
<proteinExistence type="inferred from homology"/>
<dbReference type="GO" id="GO:0003677">
    <property type="term" value="F:DNA binding"/>
    <property type="evidence" value="ECO:0007669"/>
    <property type="project" value="UniProtKB-KW"/>
</dbReference>
<dbReference type="AlphaFoldDB" id="A0A6G8FH09"/>
<evidence type="ECO:0000313" key="11">
    <source>
        <dbReference type="Proteomes" id="UP000501387"/>
    </source>
</evidence>
<dbReference type="GO" id="GO:0051607">
    <property type="term" value="P:defense response to virus"/>
    <property type="evidence" value="ECO:0007669"/>
    <property type="project" value="UniProtKB-UniRule"/>
</dbReference>
<evidence type="ECO:0000256" key="7">
    <source>
        <dbReference type="ARBA" id="ARBA00023125"/>
    </source>
</evidence>
<evidence type="ECO:0000256" key="4">
    <source>
        <dbReference type="ARBA" id="ARBA00022801"/>
    </source>
</evidence>
<dbReference type="GO" id="GO:0004520">
    <property type="term" value="F:DNA endonuclease activity"/>
    <property type="evidence" value="ECO:0007669"/>
    <property type="project" value="InterPro"/>
</dbReference>
<keyword evidence="4 8" id="KW-0378">Hydrolase</keyword>
<dbReference type="NCBIfam" id="TIGR03638">
    <property type="entry name" value="cas1_ECOLI"/>
    <property type="match status" value="1"/>
</dbReference>
<dbReference type="EC" id="3.1.-.-" evidence="8"/>
<organism evidence="10 11">
    <name type="scientific">Leucobacter insecticola</name>
    <dbReference type="NCBI Taxonomy" id="2714934"/>
    <lineage>
        <taxon>Bacteria</taxon>
        <taxon>Bacillati</taxon>
        <taxon>Actinomycetota</taxon>
        <taxon>Actinomycetes</taxon>
        <taxon>Micrococcales</taxon>
        <taxon>Microbacteriaceae</taxon>
        <taxon>Leucobacter</taxon>
    </lineage>
</organism>
<keyword evidence="8" id="KW-0464">Manganese</keyword>
<dbReference type="Gene3D" id="1.20.120.920">
    <property type="entry name" value="CRISPR-associated endonuclease Cas1, C-terminal domain"/>
    <property type="match status" value="1"/>
</dbReference>
<keyword evidence="6 8" id="KW-0051">Antiviral defense</keyword>
<dbReference type="InterPro" id="IPR050646">
    <property type="entry name" value="Cas1"/>
</dbReference>
<dbReference type="Gene3D" id="3.100.10.20">
    <property type="entry name" value="CRISPR-associated endonuclease Cas1, N-terminal domain"/>
    <property type="match status" value="1"/>
</dbReference>
<dbReference type="GO" id="GO:0016787">
    <property type="term" value="F:hydrolase activity"/>
    <property type="evidence" value="ECO:0007669"/>
    <property type="project" value="UniProtKB-KW"/>
</dbReference>
<keyword evidence="11" id="KW-1185">Reference proteome</keyword>
<sequence length="327" mass="35860">MSIPGVKPSTPSELGRVDDRITFVYLEHAVIARDANALTATSDDGIIHIPSAGLLVLMLGPGTKVTHQAMTVLADSGAAIVWVGEQGVRYYAGGRPLARSTRLLEKQAKIVSNSKQRIAVAREMYLMRFTDEDVAGLSMQQLRGREGARVRNVYREQSRVTGVPWNRREYEVDDFDASDLINQALSAANSCLYGVVHAAVVALGCSAGLGIVHTGHDRSFVYDIADLYKAETSIPVAFECVAIARGAETEVSGSELSSMVRRRMRDAFVQLRIVERIVTDIKRLFAEGDNSSDNNEGSNDTYDEVRLWDARGSLPSGQNYEDDERGF</sequence>
<name>A0A6G8FH09_9MICO</name>
<dbReference type="InterPro" id="IPR002729">
    <property type="entry name" value="CRISPR-assoc_Cas1"/>
</dbReference>
<feature type="binding site" evidence="8">
    <location>
        <position position="213"/>
    </location>
    <ligand>
        <name>Mn(2+)</name>
        <dbReference type="ChEBI" id="CHEBI:29035"/>
    </ligand>
</feature>
<evidence type="ECO:0000256" key="2">
    <source>
        <dbReference type="ARBA" id="ARBA00022723"/>
    </source>
</evidence>
<evidence type="ECO:0000256" key="6">
    <source>
        <dbReference type="ARBA" id="ARBA00023118"/>
    </source>
</evidence>